<dbReference type="EMBL" id="JAGIOJ010000001">
    <property type="protein sequence ID" value="MBP2397191.1"/>
    <property type="molecule type" value="Genomic_DNA"/>
</dbReference>
<protein>
    <submittedName>
        <fullName evidence="2">L-aminopeptidase/D-esterase-like protein</fullName>
    </submittedName>
</protein>
<dbReference type="Pfam" id="PF03576">
    <property type="entry name" value="Peptidase_S58"/>
    <property type="match status" value="1"/>
</dbReference>
<dbReference type="InterPro" id="IPR005321">
    <property type="entry name" value="Peptidase_S58_DmpA"/>
</dbReference>
<reference evidence="2 3" key="1">
    <citation type="submission" date="2021-03" db="EMBL/GenBank/DDBJ databases">
        <title>Sequencing the genomes of 1000 actinobacteria strains.</title>
        <authorList>
            <person name="Klenk H.-P."/>
        </authorList>
    </citation>
    <scope>NUCLEOTIDE SEQUENCE [LARGE SCALE GENOMIC DNA]</scope>
    <source>
        <strain evidence="2 3">DSM 20168</strain>
    </source>
</reference>
<sequence length="301" mass="30361">MAAFRALEVSVPGVGIGHWSTEGTGCTVVLFAEGAVASAEVRGGAPASRELDVLDPLMTVQQVDAALLTGGSAFGLASADGVMRFLAEQGRGVQTPAGRVPIVPALGLFDLAEGTARPDAESGYRAAAAAARPEGAHRVEVGLLGAGTGARAGRWRREESYPGGLVYAEQRLGELVVGALCAVNAFGDVLAPGEAPSLDSAAAFAALAAAEGDAGTAPPRTNTTIGVVFTNARLDKTGCRIIAQGAHDGLARALQPPHTRLDGDAFIAAATGRVEADVDTVRLLAMTATARAIACAARKDA</sequence>
<evidence type="ECO:0000313" key="3">
    <source>
        <dbReference type="Proteomes" id="UP001195422"/>
    </source>
</evidence>
<dbReference type="PANTHER" id="PTHR36512">
    <property type="entry name" value="D-AMINOPEPTIDASE"/>
    <property type="match status" value="1"/>
</dbReference>
<dbReference type="InterPro" id="IPR016117">
    <property type="entry name" value="ArgJ-like_dom_sf"/>
</dbReference>
<comment type="caution">
    <text evidence="2">The sequence shown here is derived from an EMBL/GenBank/DDBJ whole genome shotgun (WGS) entry which is preliminary data.</text>
</comment>
<accession>A0ABS4XL14</accession>
<organism evidence="2 3">
    <name type="scientific">Glutamicibacter protophormiae</name>
    <name type="common">Brevibacterium protophormiae</name>
    <dbReference type="NCBI Taxonomy" id="37930"/>
    <lineage>
        <taxon>Bacteria</taxon>
        <taxon>Bacillati</taxon>
        <taxon>Actinomycetota</taxon>
        <taxon>Actinomycetes</taxon>
        <taxon>Micrococcales</taxon>
        <taxon>Micrococcaceae</taxon>
        <taxon>Glutamicibacter</taxon>
    </lineage>
</organism>
<proteinExistence type="inferred from homology"/>
<keyword evidence="3" id="KW-1185">Reference proteome</keyword>
<dbReference type="CDD" id="cd02252">
    <property type="entry name" value="nylC_like"/>
    <property type="match status" value="1"/>
</dbReference>
<gene>
    <name evidence="2" type="ORF">JOF39_000272</name>
</gene>
<dbReference type="SUPFAM" id="SSF56266">
    <property type="entry name" value="DmpA/ArgJ-like"/>
    <property type="match status" value="1"/>
</dbReference>
<evidence type="ECO:0000313" key="2">
    <source>
        <dbReference type="EMBL" id="MBP2397191.1"/>
    </source>
</evidence>
<dbReference type="Gene3D" id="3.60.70.12">
    <property type="entry name" value="L-amino peptidase D-ALA esterase/amidase"/>
    <property type="match status" value="1"/>
</dbReference>
<dbReference type="RefSeq" id="WP_188949892.1">
    <property type="nucleotide sequence ID" value="NZ_BMPH01000018.1"/>
</dbReference>
<evidence type="ECO:0000256" key="1">
    <source>
        <dbReference type="ARBA" id="ARBA00007068"/>
    </source>
</evidence>
<dbReference type="PANTHER" id="PTHR36512:SF3">
    <property type="entry name" value="BLR5678 PROTEIN"/>
    <property type="match status" value="1"/>
</dbReference>
<dbReference type="Proteomes" id="UP001195422">
    <property type="component" value="Unassembled WGS sequence"/>
</dbReference>
<name>A0ABS4XL14_GLUPR</name>
<comment type="similarity">
    <text evidence="1">Belongs to the peptidase S58 family.</text>
</comment>